<reference evidence="3" key="1">
    <citation type="submission" date="2017-02" db="EMBL/GenBank/DDBJ databases">
        <authorList>
            <person name="Varghese N."/>
            <person name="Submissions S."/>
        </authorList>
    </citation>
    <scope>NUCLEOTIDE SEQUENCE [LARGE SCALE GENOMIC DNA]</scope>
    <source>
        <strain evidence="3">ATCC 27862</strain>
    </source>
</reference>
<keyword evidence="1" id="KW-0812">Transmembrane</keyword>
<organism evidence="2 3">
    <name type="scientific">Mycoplasmopsis verecunda</name>
    <dbReference type="NCBI Taxonomy" id="171291"/>
    <lineage>
        <taxon>Bacteria</taxon>
        <taxon>Bacillati</taxon>
        <taxon>Mycoplasmatota</taxon>
        <taxon>Mycoplasmoidales</taxon>
        <taxon>Metamycoplasmataceae</taxon>
        <taxon>Mycoplasmopsis</taxon>
    </lineage>
</organism>
<keyword evidence="1" id="KW-0472">Membrane</keyword>
<dbReference type="RefSeq" id="WP_078747010.1">
    <property type="nucleotide sequence ID" value="NZ_CP137850.1"/>
</dbReference>
<evidence type="ECO:0000313" key="3">
    <source>
        <dbReference type="Proteomes" id="UP000190389"/>
    </source>
</evidence>
<sequence>MTKQQSLIVKPHKIVIEDYYNLSYNNFVALRTSLLVIMFFFCLNICSMITFEMFVIEPFDETDFVYSWISYLILIIIELIVSSIFIVFKSLQEKVKNALFPCASSDDIILGYLLSNTLFFKVTYLLLLKFTVSWSYYPYFIARYINNHLDNVDDNKQNIE</sequence>
<dbReference type="STRING" id="171291.SAMN02745154_00264"/>
<feature type="transmembrane region" description="Helical" evidence="1">
    <location>
        <begin position="68"/>
        <end position="88"/>
    </location>
</feature>
<evidence type="ECO:0000256" key="1">
    <source>
        <dbReference type="SAM" id="Phobius"/>
    </source>
</evidence>
<dbReference type="AlphaFoldDB" id="A0A1T4L0I5"/>
<gene>
    <name evidence="2" type="ORF">SAMN02745154_00264</name>
</gene>
<protein>
    <submittedName>
        <fullName evidence="2">Uncharacterized protein</fullName>
    </submittedName>
</protein>
<keyword evidence="3" id="KW-1185">Reference proteome</keyword>
<proteinExistence type="predicted"/>
<evidence type="ECO:0000313" key="2">
    <source>
        <dbReference type="EMBL" id="SJZ48047.1"/>
    </source>
</evidence>
<feature type="transmembrane region" description="Helical" evidence="1">
    <location>
        <begin position="34"/>
        <end position="56"/>
    </location>
</feature>
<name>A0A1T4L0I5_9BACT</name>
<keyword evidence="1" id="KW-1133">Transmembrane helix</keyword>
<feature type="transmembrane region" description="Helical" evidence="1">
    <location>
        <begin position="109"/>
        <end position="127"/>
    </location>
</feature>
<dbReference type="EMBL" id="FUXF01000006">
    <property type="protein sequence ID" value="SJZ48047.1"/>
    <property type="molecule type" value="Genomic_DNA"/>
</dbReference>
<accession>A0A1T4L0I5</accession>
<dbReference type="Proteomes" id="UP000190389">
    <property type="component" value="Unassembled WGS sequence"/>
</dbReference>